<evidence type="ECO:0000313" key="3">
    <source>
        <dbReference type="EMBL" id="MBP2383084.1"/>
    </source>
</evidence>
<feature type="domain" description="PEP-utilising enzyme mobile" evidence="1">
    <location>
        <begin position="710"/>
        <end position="780"/>
    </location>
</feature>
<dbReference type="Pfam" id="PF01326">
    <property type="entry name" value="PPDK_N"/>
    <property type="match status" value="1"/>
</dbReference>
<keyword evidence="4" id="KW-1185">Reference proteome</keyword>
<comment type="caution">
    <text evidence="3">The sequence shown here is derived from an EMBL/GenBank/DDBJ whole genome shotgun (WGS) entry which is preliminary data.</text>
</comment>
<protein>
    <submittedName>
        <fullName evidence="3">Pyruvate,water dikinase</fullName>
        <ecNumber evidence="3">2.7.9.2</ecNumber>
    </submittedName>
</protein>
<dbReference type="Gene3D" id="3.30.1490.20">
    <property type="entry name" value="ATP-grasp fold, A domain"/>
    <property type="match status" value="1"/>
</dbReference>
<dbReference type="Pfam" id="PF00391">
    <property type="entry name" value="PEP-utilizers"/>
    <property type="match status" value="1"/>
</dbReference>
<evidence type="ECO:0000259" key="1">
    <source>
        <dbReference type="Pfam" id="PF00391"/>
    </source>
</evidence>
<dbReference type="SUPFAM" id="SSF56059">
    <property type="entry name" value="Glutathione synthetase ATP-binding domain-like"/>
    <property type="match status" value="1"/>
</dbReference>
<feature type="domain" description="Pyruvate phosphate dikinase AMP/ATP-binding" evidence="2">
    <location>
        <begin position="16"/>
        <end position="215"/>
    </location>
</feature>
<dbReference type="InterPro" id="IPR002192">
    <property type="entry name" value="PPDK_AMP/ATP-bd"/>
</dbReference>
<reference evidence="3 4" key="1">
    <citation type="submission" date="2021-03" db="EMBL/GenBank/DDBJ databases">
        <title>Sequencing the genomes of 1000 actinobacteria strains.</title>
        <authorList>
            <person name="Klenk H.-P."/>
        </authorList>
    </citation>
    <scope>NUCLEOTIDE SEQUENCE [LARGE SCALE GENOMIC DNA]</scope>
    <source>
        <strain evidence="3 4">DSM 14566</strain>
    </source>
</reference>
<dbReference type="EC" id="2.7.9.2" evidence="3"/>
<gene>
    <name evidence="3" type="ORF">JOF43_003073</name>
</gene>
<dbReference type="InterPro" id="IPR013815">
    <property type="entry name" value="ATP_grasp_subdomain_1"/>
</dbReference>
<dbReference type="InterPro" id="IPR036637">
    <property type="entry name" value="Phosphohistidine_dom_sf"/>
</dbReference>
<dbReference type="EMBL" id="JAGIOD010000002">
    <property type="protein sequence ID" value="MBP2383084.1"/>
    <property type="molecule type" value="Genomic_DNA"/>
</dbReference>
<evidence type="ECO:0000313" key="4">
    <source>
        <dbReference type="Proteomes" id="UP001519290"/>
    </source>
</evidence>
<dbReference type="SUPFAM" id="SSF52009">
    <property type="entry name" value="Phosphohistidine domain"/>
    <property type="match status" value="1"/>
</dbReference>
<accession>A0ABS4X3P2</accession>
<proteinExistence type="predicted"/>
<dbReference type="InterPro" id="IPR008279">
    <property type="entry name" value="PEP-util_enz_mobile_dom"/>
</dbReference>
<dbReference type="GO" id="GO:0008986">
    <property type="term" value="F:pyruvate, water dikinase activity"/>
    <property type="evidence" value="ECO:0007669"/>
    <property type="project" value="UniProtKB-EC"/>
</dbReference>
<evidence type="ECO:0000259" key="2">
    <source>
        <dbReference type="Pfam" id="PF01326"/>
    </source>
</evidence>
<name>A0ABS4X3P2_9MICO</name>
<sequence length="805" mass="86817">MSSHTVQLGAGAADHDLVGGKASGLGALIGHGFPVPPGFVVTTAAYRDSVSAAGLSHLPPEEKHRRIAQMEMDEGLAEEIRAAYAALGSPAVAVRSSGTSEDLADLSFAGQHDTYLGITGEDALIAAVRDCWASLWTPRAVSYRERSGHVDDDLALAVVVQQMVDAEKAGVMFTVDPVTGDRRHLLVESVDGLGEALVSGEETGERRTIAKRTLRQVDGAPALPRQRSLVRLGKAVEKAFDSPQDIEWTYTPQGYQLVQARPLTAVPPEPARTSRGRGRGPDWEMAMDHMPYPPFPIDQDLLVRPVFAAILRALRSAGLSTVHPEDVLTEIDDGVVQIRPPALRPRVRAVLGVPRAMPAVLRHLCAPVAGYREWVTAELLPLVERIDREDTSRLEDSDLLGRMDVLLSAIGGRLFSRFALLPRGAIAEALALSGLRRIIGPDEARRLLDDLLTAVPCVTTRSNTALAEIAAMVRRSPALRTIYRDSSTDEIPSRLRACEEGRELGARIEEFLASYGFREMSIFSLGVAPLRERPDVVHAMIAGLIADHPDPECSETEDRASAARAELERFDSPAARLLRGPILALVGVTRSTIAFREDSHFQLVMVLAVARRVLLELGRRAAARGGLDSAEDVAYLRRKELALPPQEMRTLVGHRRAARERSLEGYTIIPAELVRRRGREDAVVGATASRGIAVGTVRIIRGEDDFAALRRGEIMVCPYTNPTWTPLFDLAAAVVVDTGGVASHAAIVARERGIPAVMGTGNGTKALSDGQRVVVDADEGTVTLVPTTSVEEPGAVPSPREEPTG</sequence>
<dbReference type="RefSeq" id="WP_209903668.1">
    <property type="nucleotide sequence ID" value="NZ_BAAAJW010000005.1"/>
</dbReference>
<keyword evidence="3" id="KW-0670">Pyruvate</keyword>
<keyword evidence="3" id="KW-0808">Transferase</keyword>
<dbReference type="InterPro" id="IPR051549">
    <property type="entry name" value="PEP_Utilizing_Enz"/>
</dbReference>
<dbReference type="Proteomes" id="UP001519290">
    <property type="component" value="Unassembled WGS sequence"/>
</dbReference>
<organism evidence="3 4">
    <name type="scientific">Brachybacterium sacelli</name>
    <dbReference type="NCBI Taxonomy" id="173364"/>
    <lineage>
        <taxon>Bacteria</taxon>
        <taxon>Bacillati</taxon>
        <taxon>Actinomycetota</taxon>
        <taxon>Actinomycetes</taxon>
        <taxon>Micrococcales</taxon>
        <taxon>Dermabacteraceae</taxon>
        <taxon>Brachybacterium</taxon>
    </lineage>
</organism>
<dbReference type="Gene3D" id="3.50.30.10">
    <property type="entry name" value="Phosphohistidine domain"/>
    <property type="match status" value="1"/>
</dbReference>
<dbReference type="Gene3D" id="3.30.470.20">
    <property type="entry name" value="ATP-grasp fold, B domain"/>
    <property type="match status" value="2"/>
</dbReference>
<dbReference type="PANTHER" id="PTHR43615:SF1">
    <property type="entry name" value="PPDK_N DOMAIN-CONTAINING PROTEIN"/>
    <property type="match status" value="1"/>
</dbReference>
<dbReference type="PANTHER" id="PTHR43615">
    <property type="entry name" value="PHOSPHOENOLPYRUVATE SYNTHASE-RELATED"/>
    <property type="match status" value="1"/>
</dbReference>